<sequence length="441" mass="48724">MSLGCNSGCQANSSKLKLAKGRSSSGKRRAANLEELVESLSRAYNESVGQALERYEYNFVLTDPRLPDHPIVYVSDGFLRMSGYPREEVVGRNCRFLQGPGTDRGTVMEIRDAIREERPCQVRILNYTKQGRPFWNFFHMAPIYSKQTCNVIHYVGVQTPVLPNPISGVVVGGTVDEFVGCNTMKPCANDGDSPQPVESPMNMRLRGGVAAEAEDMEQEGKDDDIDEDSCVEINDVLKERAALAIQLVTCELTQSSRVKGDLAQNRHIGLSESAASGVVCSSLMVSLTRIQQSFVLADPNLPDMPIVYASDVFCEMTGYSRDEVVGRNCRFLQGPGTDPKDVQKIRDVIKEKQACTVKILNYRKDKTPFYNYLHVAPVRSSDGKVAFYVGVQLDMTDVDADMYQEIGMSAHAKQLGAVGVVRVAVRSLQGSGLRRTLKRTI</sequence>
<feature type="domain" description="PAS" evidence="7">
    <location>
        <begin position="71"/>
        <end position="93"/>
    </location>
</feature>
<dbReference type="GO" id="GO:0005634">
    <property type="term" value="C:nucleus"/>
    <property type="evidence" value="ECO:0007669"/>
    <property type="project" value="TreeGrafter"/>
</dbReference>
<dbReference type="CDD" id="cd00130">
    <property type="entry name" value="PAS"/>
    <property type="match status" value="2"/>
</dbReference>
<proteinExistence type="evidence at transcript level"/>
<dbReference type="PROSITE" id="PS50113">
    <property type="entry name" value="PAC"/>
    <property type="match status" value="1"/>
</dbReference>
<dbReference type="AlphaFoldDB" id="A0A126X164"/>
<dbReference type="Pfam" id="PF13426">
    <property type="entry name" value="PAS_9"/>
    <property type="match status" value="2"/>
</dbReference>
<keyword evidence="1" id="KW-0600">Photoreceptor protein</keyword>
<dbReference type="PANTHER" id="PTHR47429:SF2">
    <property type="entry name" value="PROTEIN TWIN LOV 1"/>
    <property type="match status" value="1"/>
</dbReference>
<evidence type="ECO:0000256" key="2">
    <source>
        <dbReference type="ARBA" id="ARBA00022606"/>
    </source>
</evidence>
<dbReference type="SUPFAM" id="SSF55785">
    <property type="entry name" value="PYP-like sensor domain (PAS domain)"/>
    <property type="match status" value="2"/>
</dbReference>
<evidence type="ECO:0000256" key="6">
    <source>
        <dbReference type="ARBA" id="ARBA00023170"/>
    </source>
</evidence>
<reference evidence="9" key="1">
    <citation type="journal article" date="2016" name="Proc. Natl. Acad. Sci. U.S.A.">
        <title>Functional and topological diversity of LOV domain photoreceptors.</title>
        <authorList>
            <person name="Glantz S.T."/>
            <person name="Carpenter E.J."/>
            <person name="Melkonian M."/>
            <person name="Gardner K.H."/>
            <person name="Boyden E.S."/>
            <person name="Wong G.K."/>
            <person name="Chow B.Y."/>
        </authorList>
    </citation>
    <scope>NUCLEOTIDE SEQUENCE</scope>
    <source>
        <strain evidence="9">RGKI_2064750</strain>
    </source>
</reference>
<dbReference type="EMBL" id="KU700732">
    <property type="protein sequence ID" value="AML78455.1"/>
    <property type="molecule type" value="mRNA"/>
</dbReference>
<evidence type="ECO:0000256" key="4">
    <source>
        <dbReference type="ARBA" id="ARBA00022643"/>
    </source>
</evidence>
<evidence type="ECO:0000256" key="1">
    <source>
        <dbReference type="ARBA" id="ARBA00022543"/>
    </source>
</evidence>
<keyword evidence="6" id="KW-0675">Receptor</keyword>
<evidence type="ECO:0000256" key="5">
    <source>
        <dbReference type="ARBA" id="ARBA00022991"/>
    </source>
</evidence>
<dbReference type="InterPro" id="IPR001610">
    <property type="entry name" value="PAC"/>
</dbReference>
<dbReference type="PROSITE" id="PS50112">
    <property type="entry name" value="PAS"/>
    <property type="match status" value="2"/>
</dbReference>
<evidence type="ECO:0000256" key="3">
    <source>
        <dbReference type="ARBA" id="ARBA00022630"/>
    </source>
</evidence>
<accession>A0A126X164</accession>
<protein>
    <submittedName>
        <fullName evidence="9">Putative LOV domain-containing protein</fullName>
    </submittedName>
</protein>
<keyword evidence="3" id="KW-0285">Flavoprotein</keyword>
<keyword evidence="5" id="KW-0157">Chromophore</keyword>
<keyword evidence="2" id="KW-0716">Sensory transduction</keyword>
<dbReference type="NCBIfam" id="TIGR00229">
    <property type="entry name" value="sensory_box"/>
    <property type="match status" value="2"/>
</dbReference>
<feature type="domain" description="PAC" evidence="8">
    <location>
        <begin position="353"/>
        <end position="407"/>
    </location>
</feature>
<dbReference type="GO" id="GO:0009637">
    <property type="term" value="P:response to blue light"/>
    <property type="evidence" value="ECO:0007669"/>
    <property type="project" value="UniProtKB-ARBA"/>
</dbReference>
<dbReference type="SMART" id="SM00091">
    <property type="entry name" value="PAS"/>
    <property type="match status" value="2"/>
</dbReference>
<dbReference type="GO" id="GO:0009881">
    <property type="term" value="F:photoreceptor activity"/>
    <property type="evidence" value="ECO:0007669"/>
    <property type="project" value="UniProtKB-KW"/>
</dbReference>
<dbReference type="PANTHER" id="PTHR47429">
    <property type="entry name" value="PROTEIN TWIN LOV 1"/>
    <property type="match status" value="1"/>
</dbReference>
<dbReference type="SMART" id="SM00086">
    <property type="entry name" value="PAC"/>
    <property type="match status" value="2"/>
</dbReference>
<dbReference type="Gene3D" id="3.30.450.20">
    <property type="entry name" value="PAS domain"/>
    <property type="match status" value="2"/>
</dbReference>
<feature type="domain" description="PAS" evidence="7">
    <location>
        <begin position="306"/>
        <end position="351"/>
    </location>
</feature>
<evidence type="ECO:0000259" key="8">
    <source>
        <dbReference type="PROSITE" id="PS50113"/>
    </source>
</evidence>
<name>A0A126X164_9BRYO</name>
<dbReference type="InterPro" id="IPR000700">
    <property type="entry name" value="PAS-assoc_C"/>
</dbReference>
<dbReference type="InterPro" id="IPR035965">
    <property type="entry name" value="PAS-like_dom_sf"/>
</dbReference>
<keyword evidence="4" id="KW-0288">FMN</keyword>
<dbReference type="InterPro" id="IPR000014">
    <property type="entry name" value="PAS"/>
</dbReference>
<evidence type="ECO:0000259" key="7">
    <source>
        <dbReference type="PROSITE" id="PS50112"/>
    </source>
</evidence>
<organism evidence="9">
    <name type="scientific">Leucobryum glaucum</name>
    <dbReference type="NCBI Taxonomy" id="94688"/>
    <lineage>
        <taxon>Eukaryota</taxon>
        <taxon>Viridiplantae</taxon>
        <taxon>Streptophyta</taxon>
        <taxon>Embryophyta</taxon>
        <taxon>Bryophyta</taxon>
        <taxon>Bryophytina</taxon>
        <taxon>Bryopsida</taxon>
        <taxon>Dicranidae</taxon>
        <taxon>Dicranales</taxon>
        <taxon>Leucobryaceae</taxon>
        <taxon>Leucobryum</taxon>
    </lineage>
</organism>
<evidence type="ECO:0000313" key="9">
    <source>
        <dbReference type="EMBL" id="AML78455.1"/>
    </source>
</evidence>